<dbReference type="AlphaFoldDB" id="A0A3B1A8G0"/>
<dbReference type="EMBL" id="UOFR01000038">
    <property type="protein sequence ID" value="VAW96373.1"/>
    <property type="molecule type" value="Genomic_DNA"/>
</dbReference>
<keyword evidence="1" id="KW-0472">Membrane</keyword>
<organism evidence="2">
    <name type="scientific">hydrothermal vent metagenome</name>
    <dbReference type="NCBI Taxonomy" id="652676"/>
    <lineage>
        <taxon>unclassified sequences</taxon>
        <taxon>metagenomes</taxon>
        <taxon>ecological metagenomes</taxon>
    </lineage>
</organism>
<reference evidence="2" key="1">
    <citation type="submission" date="2018-06" db="EMBL/GenBank/DDBJ databases">
        <authorList>
            <person name="Zhirakovskaya E."/>
        </authorList>
    </citation>
    <scope>NUCLEOTIDE SEQUENCE</scope>
</reference>
<feature type="transmembrane region" description="Helical" evidence="1">
    <location>
        <begin position="211"/>
        <end position="233"/>
    </location>
</feature>
<name>A0A3B1A8G0_9ZZZZ</name>
<keyword evidence="1" id="KW-1133">Transmembrane helix</keyword>
<feature type="transmembrane region" description="Helical" evidence="1">
    <location>
        <begin position="147"/>
        <end position="167"/>
    </location>
</feature>
<keyword evidence="1" id="KW-0812">Transmembrane</keyword>
<dbReference type="InterPro" id="IPR011990">
    <property type="entry name" value="TPR-like_helical_dom_sf"/>
</dbReference>
<dbReference type="Gene3D" id="1.25.40.10">
    <property type="entry name" value="Tetratricopeptide repeat domain"/>
    <property type="match status" value="1"/>
</dbReference>
<feature type="transmembrane region" description="Helical" evidence="1">
    <location>
        <begin position="67"/>
        <end position="90"/>
    </location>
</feature>
<evidence type="ECO:0008006" key="3">
    <source>
        <dbReference type="Google" id="ProtNLM"/>
    </source>
</evidence>
<proteinExistence type="predicted"/>
<feature type="transmembrane region" description="Helical" evidence="1">
    <location>
        <begin position="253"/>
        <end position="278"/>
    </location>
</feature>
<feature type="transmembrane region" description="Helical" evidence="1">
    <location>
        <begin position="110"/>
        <end position="126"/>
    </location>
</feature>
<feature type="transmembrane region" description="Helical" evidence="1">
    <location>
        <begin position="179"/>
        <end position="199"/>
    </location>
</feature>
<evidence type="ECO:0000256" key="1">
    <source>
        <dbReference type="SAM" id="Phobius"/>
    </source>
</evidence>
<evidence type="ECO:0000313" key="2">
    <source>
        <dbReference type="EMBL" id="VAW96373.1"/>
    </source>
</evidence>
<gene>
    <name evidence="2" type="ORF">MNBD_GAMMA21-1003</name>
</gene>
<sequence length="488" mass="56099">MPAVNCKYHTSTPARWNCGQCHISYCPSCVIEKETGHVPDCPVCKRGLDSLGAENLITPFWLRLREFFIFPVHPSPFLLILVMTLFAMLVRYVPGWDIDIKLITFEIPRNAILVFPFIIVFLKYAQTVLEDTAQGYLRPKPLSSNSLFGNSIIVFKLLAILLTFKLLTSAALDMFDQTGYYFANILTSIGTPAAIMILAMEHRFSSAMNPVMIYSVISRIGMPYFIMFVMFYLLDIAQSFLLALLQQYIDPSLSFAVYVFVTLYFYIIIFNMMGYIIYQHHEVLGFRIDVEMHQQDEDTQFNSVAVSPEMREIEILVHEGKMAQAVTQLRTLIDTNPGNIDAHERILKLLRLVGDKPIHFKQAQKFMSYLIGKNKMGSAAQILQQGYEFDKKLKPEKAVERHDMAKYLRQKGKAKLAMVVVNDLHREYPSYEGIPEAYLMVAQLLSEHLNDDDRAIMILQFLIKNYGTHSLIGEVEEYLRTIQRISHH</sequence>
<accession>A0A3B1A8G0</accession>
<protein>
    <recommendedName>
        <fullName evidence="3">B box-type domain-containing protein</fullName>
    </recommendedName>
</protein>